<feature type="region of interest" description="Disordered" evidence="3">
    <location>
        <begin position="1"/>
        <end position="21"/>
    </location>
</feature>
<reference evidence="6 7" key="1">
    <citation type="submission" date="2017-05" db="EMBL/GenBank/DDBJ databases">
        <title>Biotechnological potential of actinobacteria isolated from South African environments.</title>
        <authorList>
            <person name="Le Roes-Hill M."/>
            <person name="Prins A."/>
            <person name="Durrell K.A."/>
        </authorList>
    </citation>
    <scope>NUCLEOTIDE SEQUENCE [LARGE SCALE GENOMIC DNA]</scope>
    <source>
        <strain evidence="6 7">HMC13</strain>
    </source>
</reference>
<evidence type="ECO:0000256" key="2">
    <source>
        <dbReference type="ARBA" id="ARBA00023008"/>
    </source>
</evidence>
<feature type="compositionally biased region" description="Low complexity" evidence="3">
    <location>
        <begin position="183"/>
        <end position="204"/>
    </location>
</feature>
<evidence type="ECO:0000256" key="1">
    <source>
        <dbReference type="ARBA" id="ARBA00022723"/>
    </source>
</evidence>
<keyword evidence="4" id="KW-0472">Membrane</keyword>
<evidence type="ECO:0000256" key="4">
    <source>
        <dbReference type="SAM" id="Phobius"/>
    </source>
</evidence>
<dbReference type="InterPro" id="IPR008972">
    <property type="entry name" value="Cupredoxin"/>
</dbReference>
<name>A0A243S2X9_9ACTN</name>
<feature type="region of interest" description="Disordered" evidence="3">
    <location>
        <begin position="165"/>
        <end position="221"/>
    </location>
</feature>
<feature type="domain" description="Blue (type 1) copper" evidence="5">
    <location>
        <begin position="91"/>
        <end position="159"/>
    </location>
</feature>
<comment type="caution">
    <text evidence="6">The sequence shown here is derived from an EMBL/GenBank/DDBJ whole genome shotgun (WGS) entry which is preliminary data.</text>
</comment>
<dbReference type="Pfam" id="PF00127">
    <property type="entry name" value="Copper-bind"/>
    <property type="match status" value="1"/>
</dbReference>
<dbReference type="GO" id="GO:0005507">
    <property type="term" value="F:copper ion binding"/>
    <property type="evidence" value="ECO:0007669"/>
    <property type="project" value="InterPro"/>
</dbReference>
<evidence type="ECO:0000313" key="7">
    <source>
        <dbReference type="Proteomes" id="UP000195105"/>
    </source>
</evidence>
<keyword evidence="4" id="KW-0812">Transmembrane</keyword>
<dbReference type="InterPro" id="IPR000923">
    <property type="entry name" value="BlueCu_1"/>
</dbReference>
<dbReference type="GO" id="GO:0009055">
    <property type="term" value="F:electron transfer activity"/>
    <property type="evidence" value="ECO:0007669"/>
    <property type="project" value="InterPro"/>
</dbReference>
<organism evidence="6 7">
    <name type="scientific">Streptomyces swartbergensis</name>
    <dbReference type="NCBI Taxonomy" id="487165"/>
    <lineage>
        <taxon>Bacteria</taxon>
        <taxon>Bacillati</taxon>
        <taxon>Actinomycetota</taxon>
        <taxon>Actinomycetes</taxon>
        <taxon>Kitasatosporales</taxon>
        <taxon>Streptomycetaceae</taxon>
        <taxon>Streptomyces</taxon>
    </lineage>
</organism>
<keyword evidence="7" id="KW-1185">Reference proteome</keyword>
<evidence type="ECO:0000259" key="5">
    <source>
        <dbReference type="Pfam" id="PF00127"/>
    </source>
</evidence>
<dbReference type="Proteomes" id="UP000195105">
    <property type="component" value="Unassembled WGS sequence"/>
</dbReference>
<keyword evidence="1" id="KW-0479">Metal-binding</keyword>
<keyword evidence="4" id="KW-1133">Transmembrane helix</keyword>
<proteinExistence type="predicted"/>
<feature type="compositionally biased region" description="Gly residues" evidence="3">
    <location>
        <begin position="205"/>
        <end position="219"/>
    </location>
</feature>
<evidence type="ECO:0000313" key="6">
    <source>
        <dbReference type="EMBL" id="OUD01644.1"/>
    </source>
</evidence>
<dbReference type="Gene3D" id="2.60.40.420">
    <property type="entry name" value="Cupredoxins - blue copper proteins"/>
    <property type="match status" value="1"/>
</dbReference>
<dbReference type="PANTHER" id="PTHR36507">
    <property type="entry name" value="BLL1555 PROTEIN"/>
    <property type="match status" value="1"/>
</dbReference>
<dbReference type="AlphaFoldDB" id="A0A243S2X9"/>
<accession>A0A243S2X9</accession>
<dbReference type="EMBL" id="NGFN01000110">
    <property type="protein sequence ID" value="OUD01644.1"/>
    <property type="molecule type" value="Genomic_DNA"/>
</dbReference>
<dbReference type="PANTHER" id="PTHR36507:SF1">
    <property type="entry name" value="BLL1555 PROTEIN"/>
    <property type="match status" value="1"/>
</dbReference>
<evidence type="ECO:0000256" key="3">
    <source>
        <dbReference type="SAM" id="MobiDB-lite"/>
    </source>
</evidence>
<protein>
    <submittedName>
        <fullName evidence="6">Copper-binding protein</fullName>
    </submittedName>
</protein>
<gene>
    <name evidence="6" type="ORF">CA983_19005</name>
</gene>
<keyword evidence="2" id="KW-0186">Copper</keyword>
<feature type="transmembrane region" description="Helical" evidence="4">
    <location>
        <begin position="24"/>
        <end position="45"/>
    </location>
</feature>
<sequence length="338" mass="34256">MKPGNENDETGHGRRRPPAGNRGLLVAGLGAALAAVLSLGLLSAVSGSTTAGSQQATGAAQAPVAAAEAQPAAAKADYQVDIMGNEFGDGKQLVVEVGQTVQWTNHDSVPHTVTTTKAPVKFDSGTLEQGDSWSYTFSKAGTYEYYCAVHPDMVGSVKVVEAGGGGGGGGGGSTPTPTPAPTGTPTAGPTPTQAPTTAPTAGPTPTGGTGGGGGGGGGSDEQCASVQNVLLPILQHLYMAHLERSPGQQVQDALALDAYIKTHTVWVESILKPAVSDGGSVLDDTLGVLLNHINKAHLEESPGQQVTDLLNPDAYVKMHTVWAGQMLTPTTDFLTNNC</sequence>
<dbReference type="RefSeq" id="WP_086602105.1">
    <property type="nucleotide sequence ID" value="NZ_NGFN01000110.1"/>
</dbReference>
<dbReference type="InterPro" id="IPR052721">
    <property type="entry name" value="ET_Amicyanin"/>
</dbReference>
<dbReference type="SUPFAM" id="SSF49503">
    <property type="entry name" value="Cupredoxins"/>
    <property type="match status" value="1"/>
</dbReference>